<feature type="domain" description="Mce/MlaD" evidence="1">
    <location>
        <begin position="36"/>
        <end position="109"/>
    </location>
</feature>
<dbReference type="GO" id="GO:0051701">
    <property type="term" value="P:biological process involved in interaction with host"/>
    <property type="evidence" value="ECO:0007669"/>
    <property type="project" value="TreeGrafter"/>
</dbReference>
<accession>A0A857KUP2</accession>
<name>A0A857KUP2_9ACTN</name>
<evidence type="ECO:0000313" key="3">
    <source>
        <dbReference type="EMBL" id="QHN38658.1"/>
    </source>
</evidence>
<dbReference type="InterPro" id="IPR024516">
    <property type="entry name" value="Mce_C"/>
</dbReference>
<dbReference type="Pfam" id="PF11887">
    <property type="entry name" value="Mce4_CUP1"/>
    <property type="match status" value="1"/>
</dbReference>
<proteinExistence type="predicted"/>
<evidence type="ECO:0000259" key="2">
    <source>
        <dbReference type="Pfam" id="PF11887"/>
    </source>
</evidence>
<dbReference type="EMBL" id="CP045810">
    <property type="protein sequence ID" value="QHN38658.1"/>
    <property type="molecule type" value="Genomic_DNA"/>
</dbReference>
<dbReference type="Pfam" id="PF02470">
    <property type="entry name" value="MlaD"/>
    <property type="match status" value="1"/>
</dbReference>
<feature type="domain" description="Mammalian cell entry C-terminal" evidence="2">
    <location>
        <begin position="120"/>
        <end position="250"/>
    </location>
</feature>
<dbReference type="RefSeq" id="WP_005191071.1">
    <property type="nucleotide sequence ID" value="NZ_CP045804.1"/>
</dbReference>
<reference evidence="3" key="1">
    <citation type="journal article" date="2021" name="Nat. Microbiol.">
        <title>Cocultivation of an ultrasmall environmental parasitic bacterium with lytic ability against bacteria associated with wastewater foams.</title>
        <authorList>
            <person name="Batinovic S."/>
            <person name="Rose J.J.A."/>
            <person name="Ratcliffe J."/>
            <person name="Seviour R.J."/>
            <person name="Petrovski S."/>
        </authorList>
    </citation>
    <scope>NUCLEOTIDE SEQUENCE</scope>
    <source>
        <strain evidence="3">CON44</strain>
    </source>
</reference>
<dbReference type="PANTHER" id="PTHR33371:SF17">
    <property type="entry name" value="MCE-FAMILY PROTEIN MCE1B"/>
    <property type="match status" value="1"/>
</dbReference>
<dbReference type="InterPro" id="IPR052336">
    <property type="entry name" value="MlaD_Phospholipid_Transporter"/>
</dbReference>
<gene>
    <name evidence="3" type="ORF">GII30_05210</name>
</gene>
<dbReference type="InterPro" id="IPR005693">
    <property type="entry name" value="Mce"/>
</dbReference>
<dbReference type="GO" id="GO:0005576">
    <property type="term" value="C:extracellular region"/>
    <property type="evidence" value="ECO:0007669"/>
    <property type="project" value="TreeGrafter"/>
</dbReference>
<dbReference type="NCBIfam" id="TIGR00996">
    <property type="entry name" value="Mtu_fam_mce"/>
    <property type="match status" value="1"/>
</dbReference>
<sequence length="343" mass="36968">MSVRRPLIGMIVFLIVSIALTSTVVTTLRRGVDGDTTAYTARFTDVTGLKAGDDVRMAGIRVGRVDKVSLDGAVAKVRFRVEKKQTVDSRTRASVTYQNIVGQRYLGLSRDDTTDPRPLPGDEIPLDRTEPSFDISALLNGFEPLFSVLDPEQVDNITTALIRSLQGDSGSIAQLIAQTSELAKSLTGDDDLLGRVITNLSDIVGVFATQRGEIDTVVRSTRDVLTGLSSQQDQFLKNIDVTTKVVDRAAVLTSQALPEFTTMLDREPGFLGHFLGNKEAFGYLGFNLPPLLKGLARATQGGAYIETYLCNLNATFVPALSTVIPTIVATATGGSIKQSPICR</sequence>
<protein>
    <submittedName>
        <fullName evidence="3">MCE family protein</fullName>
    </submittedName>
</protein>
<organism evidence="3">
    <name type="scientific">Gordonia amarae</name>
    <dbReference type="NCBI Taxonomy" id="36821"/>
    <lineage>
        <taxon>Bacteria</taxon>
        <taxon>Bacillati</taxon>
        <taxon>Actinomycetota</taxon>
        <taxon>Actinomycetes</taxon>
        <taxon>Mycobacteriales</taxon>
        <taxon>Gordoniaceae</taxon>
        <taxon>Gordonia</taxon>
    </lineage>
</organism>
<dbReference type="PANTHER" id="PTHR33371">
    <property type="entry name" value="INTERMEMBRANE PHOSPHOLIPID TRANSPORT SYSTEM BINDING PROTEIN MLAD-RELATED"/>
    <property type="match status" value="1"/>
</dbReference>
<dbReference type="AlphaFoldDB" id="A0A857KUP2"/>
<evidence type="ECO:0000259" key="1">
    <source>
        <dbReference type="Pfam" id="PF02470"/>
    </source>
</evidence>
<dbReference type="InterPro" id="IPR003399">
    <property type="entry name" value="Mce/MlaD"/>
</dbReference>